<dbReference type="AlphaFoldDB" id="A0A6G1M3M1"/>
<evidence type="ECO:0000313" key="1">
    <source>
        <dbReference type="EMBL" id="KAF3209722.1"/>
    </source>
</evidence>
<dbReference type="EMBL" id="WIPF01000018">
    <property type="protein sequence ID" value="KAF3227791.1"/>
    <property type="molecule type" value="Genomic_DNA"/>
</dbReference>
<dbReference type="EMBL" id="WIWT01000041">
    <property type="protein sequence ID" value="KAF3209722.1"/>
    <property type="molecule type" value="Genomic_DNA"/>
</dbReference>
<evidence type="ECO:0000313" key="3">
    <source>
        <dbReference type="Proteomes" id="UP000483672"/>
    </source>
</evidence>
<protein>
    <submittedName>
        <fullName evidence="1">Uncharacterized protein</fullName>
    </submittedName>
</protein>
<evidence type="ECO:0000313" key="2">
    <source>
        <dbReference type="EMBL" id="KAF3227791.1"/>
    </source>
</evidence>
<dbReference type="OrthoDB" id="10299786at2759"/>
<accession>A0A6G1M3M1</accession>
<name>A0A6G1M3M1_ORBOL</name>
<comment type="caution">
    <text evidence="1">The sequence shown here is derived from an EMBL/GenBank/DDBJ whole genome shotgun (WGS) entry which is preliminary data.</text>
</comment>
<organism evidence="1 4">
    <name type="scientific">Orbilia oligospora</name>
    <name type="common">Nematode-trapping fungus</name>
    <name type="synonym">Arthrobotrys oligospora</name>
    <dbReference type="NCBI Taxonomy" id="2813651"/>
    <lineage>
        <taxon>Eukaryota</taxon>
        <taxon>Fungi</taxon>
        <taxon>Dikarya</taxon>
        <taxon>Ascomycota</taxon>
        <taxon>Pezizomycotina</taxon>
        <taxon>Orbiliomycetes</taxon>
        <taxon>Orbiliales</taxon>
        <taxon>Orbiliaceae</taxon>
        <taxon>Orbilia</taxon>
    </lineage>
</organism>
<dbReference type="Proteomes" id="UP000614610">
    <property type="component" value="Unassembled WGS sequence"/>
</dbReference>
<proteinExistence type="predicted"/>
<dbReference type="Proteomes" id="UP000483672">
    <property type="component" value="Unassembled WGS sequence"/>
</dbReference>
<sequence>MVSICDLPNEILFTIFRNLATCLPSPRVTPLTRRDEEPWIDIPRYTPDSGLLGACLVNQRFRSIATPILYNHVIIAGFDLRYATIPFRHSTINAHALTPLIMSNHSARAYIRHLSIRAVPVDIGRLSSVNYLDVTSKALLVFFLWLLDEDQLSSIEMGYSGVLPGCPKFNGLRSLEHTHRRPKTKIISRRRRGSMEYNFSPTLNTLSYGQLNQLKRLRIWHEIDHTWWKLFRATKKLKSISLRLNTPSRCDVLYSAPLLGPKESEDLLQLEHLDMQSSMETYWGIGFPYSLNQFIEVDFLRSLSIRNCFDAGKVLNAAAPNLTNLRSLMVSESCSIEVFNEVLYALPGTLQTLVYENLRLKIDRETQIQRNAIIRHGKTLRILSINISQRRRRDNDCPTEIPSGNINIPSGSDDTFSAEQDGSLSVMDLLTLLSLEEISLPICHRDVFMLAQLPKLRAISITTHYVPLPCGSLDCTTSAVSNLWILLQSWVNSVDQLIQSSDYDRYFATICQHEDSKDTHAIMPEPIKQPLNLKAFSHIGFPKVYEDTLDMEPENEYYILRDHTDENGDTSSRVYYAKIHEFGRQYPDIMIFEPFA</sequence>
<reference evidence="1 3" key="1">
    <citation type="submission" date="2019-06" db="EMBL/GenBank/DDBJ databases">
        <authorList>
            <person name="Palmer J.M."/>
        </authorList>
    </citation>
    <scope>NUCLEOTIDE SEQUENCE</scope>
    <source>
        <strain evidence="2 3">TWF191</strain>
        <strain evidence="1">TWF679</strain>
    </source>
</reference>
<gene>
    <name evidence="2" type="ORF">TWF191_003313</name>
    <name evidence="1" type="ORF">TWF679_007259</name>
</gene>
<dbReference type="InterPro" id="IPR032675">
    <property type="entry name" value="LRR_dom_sf"/>
</dbReference>
<evidence type="ECO:0000313" key="4">
    <source>
        <dbReference type="Proteomes" id="UP000614610"/>
    </source>
</evidence>
<dbReference type="Gene3D" id="3.80.10.10">
    <property type="entry name" value="Ribonuclease Inhibitor"/>
    <property type="match status" value="1"/>
</dbReference>